<name>A0A9P9I049_FUSSL</name>
<gene>
    <name evidence="1" type="ORF">B0J15DRAFT_238659</name>
</gene>
<dbReference type="AlphaFoldDB" id="A0A9P9I049"/>
<protein>
    <submittedName>
        <fullName evidence="1">Uncharacterized protein</fullName>
    </submittedName>
</protein>
<keyword evidence="2" id="KW-1185">Reference proteome</keyword>
<dbReference type="EMBL" id="JAGTJS010000006">
    <property type="protein sequence ID" value="KAH7266092.1"/>
    <property type="molecule type" value="Genomic_DNA"/>
</dbReference>
<proteinExistence type="predicted"/>
<evidence type="ECO:0000313" key="1">
    <source>
        <dbReference type="EMBL" id="KAH7266092.1"/>
    </source>
</evidence>
<accession>A0A9P9I049</accession>
<reference evidence="1" key="1">
    <citation type="journal article" date="2021" name="Nat. Commun.">
        <title>Genetic determinants of endophytism in the Arabidopsis root mycobiome.</title>
        <authorList>
            <person name="Mesny F."/>
            <person name="Miyauchi S."/>
            <person name="Thiergart T."/>
            <person name="Pickel B."/>
            <person name="Atanasova L."/>
            <person name="Karlsson M."/>
            <person name="Huettel B."/>
            <person name="Barry K.W."/>
            <person name="Haridas S."/>
            <person name="Chen C."/>
            <person name="Bauer D."/>
            <person name="Andreopoulos W."/>
            <person name="Pangilinan J."/>
            <person name="LaButti K."/>
            <person name="Riley R."/>
            <person name="Lipzen A."/>
            <person name="Clum A."/>
            <person name="Drula E."/>
            <person name="Henrissat B."/>
            <person name="Kohler A."/>
            <person name="Grigoriev I.V."/>
            <person name="Martin F.M."/>
            <person name="Hacquard S."/>
        </authorList>
    </citation>
    <scope>NUCLEOTIDE SEQUENCE</scope>
    <source>
        <strain evidence="1">FSSC 5 MPI-SDFR-AT-0091</strain>
    </source>
</reference>
<evidence type="ECO:0000313" key="2">
    <source>
        <dbReference type="Proteomes" id="UP000736672"/>
    </source>
</evidence>
<organism evidence="1 2">
    <name type="scientific">Fusarium solani</name>
    <name type="common">Filamentous fungus</name>
    <dbReference type="NCBI Taxonomy" id="169388"/>
    <lineage>
        <taxon>Eukaryota</taxon>
        <taxon>Fungi</taxon>
        <taxon>Dikarya</taxon>
        <taxon>Ascomycota</taxon>
        <taxon>Pezizomycotina</taxon>
        <taxon>Sordariomycetes</taxon>
        <taxon>Hypocreomycetidae</taxon>
        <taxon>Hypocreales</taxon>
        <taxon>Nectriaceae</taxon>
        <taxon>Fusarium</taxon>
        <taxon>Fusarium solani species complex</taxon>
    </lineage>
</organism>
<dbReference type="Proteomes" id="UP000736672">
    <property type="component" value="Unassembled WGS sequence"/>
</dbReference>
<sequence length="216" mass="24345">MRAPRGSRRTDANNTICLMASQKPAWNQLLGHHTRHPMLLGPAQLRLGSRFAIPPLSNPLLARCALAMPMPYSYIFGTVLHELICIGWTWEHLVKQVMQGKAQRTSHSQPCLAQYPVEPIRIRKKASAVPKSNNGKKWAMTDSLSQMTPIRWAEIGLGRRVMPHLCCAVLRCQLLLTHSHSLDNMRFLFQYLMLCSSFLSMSKVHPLPCSSLPCPP</sequence>
<comment type="caution">
    <text evidence="1">The sequence shown here is derived from an EMBL/GenBank/DDBJ whole genome shotgun (WGS) entry which is preliminary data.</text>
</comment>